<dbReference type="EMBL" id="BAWO01000037">
    <property type="protein sequence ID" value="GAJ40294.1"/>
    <property type="molecule type" value="Genomic_DNA"/>
</dbReference>
<accession>A0A023DG69</accession>
<dbReference type="RefSeq" id="WP_042409967.1">
    <property type="nucleotide sequence ID" value="NZ_BAWO01000037.1"/>
</dbReference>
<evidence type="ECO:0000313" key="1">
    <source>
        <dbReference type="EMBL" id="GAJ40294.1"/>
    </source>
</evidence>
<dbReference type="OrthoDB" id="2967509at2"/>
<dbReference type="Proteomes" id="UP000023561">
    <property type="component" value="Unassembled WGS sequence"/>
</dbReference>
<reference evidence="1 2" key="1">
    <citation type="submission" date="2014-04" db="EMBL/GenBank/DDBJ databases">
        <title>Whole genome shotgun sequence of Geobacillus caldoxylosilyticus NBRC 107762.</title>
        <authorList>
            <person name="Hosoyama A."/>
            <person name="Hosoyama Y."/>
            <person name="Katano-Makiyama Y."/>
            <person name="Tsuchikane K."/>
            <person name="Ohji S."/>
            <person name="Ichikawa N."/>
            <person name="Yamazoe A."/>
            <person name="Fujita N."/>
        </authorList>
    </citation>
    <scope>NUCLEOTIDE SEQUENCE [LARGE SCALE GENOMIC DNA]</scope>
    <source>
        <strain evidence="1 2">NBRC 107762</strain>
    </source>
</reference>
<sequence>MKLNIFINKEINHFIELAAKKMGTSKRNVISIALTDILNKSYTQDEIEKLKESIQLDYATTVTINEHVAEKIDRISRYGISKRLFFGYLICDYFYRYYHYFITKDEIDEEKEVNTERDYLQIKLDKTVKDKIVEYCEKQYISINSLFSYYILNKEITVKSFHIKEPELLYLTLGKNVKDMIRKKAIEMNVSYRFFLNLVAAQICQDLSL</sequence>
<protein>
    <submittedName>
        <fullName evidence="1">Uncharacterized protein</fullName>
    </submittedName>
</protein>
<keyword evidence="2" id="KW-1185">Reference proteome</keyword>
<name>A0A023DG69_9BACL</name>
<evidence type="ECO:0000313" key="2">
    <source>
        <dbReference type="Proteomes" id="UP000023561"/>
    </source>
</evidence>
<organism evidence="1 2">
    <name type="scientific">Parageobacillus caldoxylosilyticus NBRC 107762</name>
    <dbReference type="NCBI Taxonomy" id="1220594"/>
    <lineage>
        <taxon>Bacteria</taxon>
        <taxon>Bacillati</taxon>
        <taxon>Bacillota</taxon>
        <taxon>Bacilli</taxon>
        <taxon>Bacillales</taxon>
        <taxon>Anoxybacillaceae</taxon>
        <taxon>Saccharococcus</taxon>
    </lineage>
</organism>
<proteinExistence type="predicted"/>
<dbReference type="AlphaFoldDB" id="A0A023DG69"/>
<gene>
    <name evidence="1" type="ORF">GCA01S_037_00030</name>
</gene>
<comment type="caution">
    <text evidence="1">The sequence shown here is derived from an EMBL/GenBank/DDBJ whole genome shotgun (WGS) entry which is preliminary data.</text>
</comment>